<keyword evidence="3" id="KW-1185">Reference proteome</keyword>
<evidence type="ECO:0000259" key="2">
    <source>
        <dbReference type="PROSITE" id="PS51457"/>
    </source>
</evidence>
<name>A0A8B8A1H6_ACAPL</name>
<dbReference type="GO" id="GO:0000183">
    <property type="term" value="P:rDNA heterochromatin formation"/>
    <property type="evidence" value="ECO:0007669"/>
    <property type="project" value="InterPro"/>
</dbReference>
<dbReference type="AlphaFoldDB" id="A0A8B8A1H6"/>
<dbReference type="Proteomes" id="UP000694845">
    <property type="component" value="Unplaced"/>
</dbReference>
<dbReference type="SMART" id="SM01025">
    <property type="entry name" value="BEN"/>
    <property type="match status" value="1"/>
</dbReference>
<accession>A0A8B8A1H6</accession>
<feature type="region of interest" description="Disordered" evidence="1">
    <location>
        <begin position="309"/>
        <end position="352"/>
    </location>
</feature>
<gene>
    <name evidence="4" type="primary">LOC110990246</name>
</gene>
<dbReference type="RefSeq" id="XP_022110830.1">
    <property type="nucleotide sequence ID" value="XM_022255138.1"/>
</dbReference>
<dbReference type="GO" id="GO:0003677">
    <property type="term" value="F:DNA binding"/>
    <property type="evidence" value="ECO:0007669"/>
    <property type="project" value="InterPro"/>
</dbReference>
<proteinExistence type="predicted"/>
<protein>
    <submittedName>
        <fullName evidence="4">Uncharacterized protein LOC110990246</fullName>
    </submittedName>
</protein>
<feature type="region of interest" description="Disordered" evidence="1">
    <location>
        <begin position="78"/>
        <end position="172"/>
    </location>
</feature>
<dbReference type="GeneID" id="110990246"/>
<dbReference type="OMA" id="AVSANCF"/>
<dbReference type="PANTHER" id="PTHR28665:SF1">
    <property type="entry name" value="BEN DOMAIN-CONTAINING PROTEIN 3"/>
    <property type="match status" value="1"/>
</dbReference>
<dbReference type="OrthoDB" id="6407116at2759"/>
<feature type="compositionally biased region" description="Basic and acidic residues" evidence="1">
    <location>
        <begin position="192"/>
        <end position="209"/>
    </location>
</feature>
<organism evidence="3 4">
    <name type="scientific">Acanthaster planci</name>
    <name type="common">Crown-of-thorns starfish</name>
    <dbReference type="NCBI Taxonomy" id="133434"/>
    <lineage>
        <taxon>Eukaryota</taxon>
        <taxon>Metazoa</taxon>
        <taxon>Echinodermata</taxon>
        <taxon>Eleutherozoa</taxon>
        <taxon>Asterozoa</taxon>
        <taxon>Asteroidea</taxon>
        <taxon>Valvatacea</taxon>
        <taxon>Valvatida</taxon>
        <taxon>Acanthasteridae</taxon>
        <taxon>Acanthaster</taxon>
    </lineage>
</organism>
<feature type="compositionally biased region" description="Polar residues" evidence="1">
    <location>
        <begin position="115"/>
        <end position="138"/>
    </location>
</feature>
<feature type="compositionally biased region" description="Polar residues" evidence="1">
    <location>
        <begin position="335"/>
        <end position="352"/>
    </location>
</feature>
<dbReference type="GO" id="GO:0000792">
    <property type="term" value="C:heterochromatin"/>
    <property type="evidence" value="ECO:0007669"/>
    <property type="project" value="InterPro"/>
</dbReference>
<dbReference type="InterPro" id="IPR033583">
    <property type="entry name" value="BEND3"/>
</dbReference>
<dbReference type="KEGG" id="aplc:110990246"/>
<reference evidence="4" key="1">
    <citation type="submission" date="2025-08" db="UniProtKB">
        <authorList>
            <consortium name="RefSeq"/>
        </authorList>
    </citation>
    <scope>IDENTIFICATION</scope>
</reference>
<sequence length="449" mass="50226">MSLRQLYKIPREVLVSFDDKSTSIMPTKLIKNVKPGIESGERVEVLWEGEYLPCEVLRFSDDHSDLLFLQRALSRTKETVAKVQGTNEKRKTTDVQDAETASARNSKTKVRRTTENPQKPQEQTAQTSGASKIKVQTNLKKKGKTQKVKEARTTGTSKAKKLQKRPAKEKKRATVLARFCVDDDDVEAVEEQLERLEPPQSPRDHHGSEETDGPVLALTADDDQAAETPARTSLGSPDTISPEQIPYFPELSFLSDEMNSNMGSPLKDSWSPAYKTSTPAKTPMARISVTDLEMFRKMASQIDDLWKHKFVPDSPSKRSSPVPQVTPPRMGSSRPALSNTASTPSDPPMNLSSLSTEIIADHKDSSSSEANFALSLVRLLFSKEEMKASNCRGVRGKTKLDPVRLNHIKGILKGRTSLPPETFEKYWRRDCFKAIDEGCRRLNRSRSLL</sequence>
<feature type="domain" description="BEN" evidence="2">
    <location>
        <begin position="344"/>
        <end position="446"/>
    </location>
</feature>
<dbReference type="PROSITE" id="PS51457">
    <property type="entry name" value="BEN"/>
    <property type="match status" value="1"/>
</dbReference>
<evidence type="ECO:0000313" key="4">
    <source>
        <dbReference type="RefSeq" id="XP_022110830.1"/>
    </source>
</evidence>
<feature type="compositionally biased region" description="Basic residues" evidence="1">
    <location>
        <begin position="158"/>
        <end position="172"/>
    </location>
</feature>
<feature type="region of interest" description="Disordered" evidence="1">
    <location>
        <begin position="190"/>
        <end position="214"/>
    </location>
</feature>
<dbReference type="PANTHER" id="PTHR28665">
    <property type="entry name" value="BEN DOMAIN-CONTAINING PROTEIN 3"/>
    <property type="match status" value="1"/>
</dbReference>
<dbReference type="InterPro" id="IPR018379">
    <property type="entry name" value="BEN_domain"/>
</dbReference>
<evidence type="ECO:0000256" key="1">
    <source>
        <dbReference type="SAM" id="MobiDB-lite"/>
    </source>
</evidence>
<evidence type="ECO:0000313" key="3">
    <source>
        <dbReference type="Proteomes" id="UP000694845"/>
    </source>
</evidence>